<evidence type="ECO:0000256" key="6">
    <source>
        <dbReference type="ARBA" id="ARBA00022960"/>
    </source>
</evidence>
<dbReference type="Pfam" id="PF00953">
    <property type="entry name" value="Glycos_transf_4"/>
    <property type="match status" value="1"/>
</dbReference>
<evidence type="ECO:0000256" key="5">
    <source>
        <dbReference type="ARBA" id="ARBA00022692"/>
    </source>
</evidence>
<feature type="binding site" evidence="13">
    <location>
        <position position="199"/>
    </location>
    <ligand>
        <name>Mg(2+)</name>
        <dbReference type="ChEBI" id="CHEBI:18420"/>
    </ligand>
</feature>
<evidence type="ECO:0000256" key="1">
    <source>
        <dbReference type="ARBA" id="ARBA00004141"/>
    </source>
</evidence>
<evidence type="ECO:0000256" key="8">
    <source>
        <dbReference type="ARBA" id="ARBA00022989"/>
    </source>
</evidence>
<dbReference type="Pfam" id="PF10555">
    <property type="entry name" value="MraY_sig1"/>
    <property type="match status" value="1"/>
</dbReference>
<dbReference type="InterPro" id="IPR003524">
    <property type="entry name" value="PNAcMuramoyl-5peptid_Trfase"/>
</dbReference>
<sequence>MFYTIGRLLYEYSDVFSYCRLFNYITFRSIAAALSAVIFVFLCSRPFIMFLHRKNIRDQARDIGLPEVTDKKGTPTMGGVLIIGGVIFSLFLWANWKSPFVWCTVAATLWYGLLGFADDIRKIMRRSGDKGLSERAKLVFQSVFAVIFGYYITGSSSPLKLHSLEFYLPFVKHPVAQLHPVVYICFLYLFIMFVTNSVNLTDGLDGLAITSSLFVLGVLGIFGYVMGNRIYSDYLYFPYVPGSGELTIVAAAFVGAGLGFLWYNAYPAQIFMGDTGSLAIGGAIATMSVLLKQEMLFPIAGGLFVAEALTSQIQDKIGVKLVGRR</sequence>
<keyword evidence="11" id="KW-0961">Cell wall biogenesis/degradation</keyword>
<feature type="transmembrane region" description="Helical" evidence="14">
    <location>
        <begin position="99"/>
        <end position="117"/>
    </location>
</feature>
<feature type="non-terminal residue" evidence="15">
    <location>
        <position position="325"/>
    </location>
</feature>
<dbReference type="Proteomes" id="UP000886355">
    <property type="component" value="Unassembled WGS sequence"/>
</dbReference>
<organism evidence="15">
    <name type="scientific">Thermodesulforhabdus norvegica</name>
    <dbReference type="NCBI Taxonomy" id="39841"/>
    <lineage>
        <taxon>Bacteria</taxon>
        <taxon>Pseudomonadati</taxon>
        <taxon>Thermodesulfobacteriota</taxon>
        <taxon>Syntrophobacteria</taxon>
        <taxon>Syntrophobacterales</taxon>
        <taxon>Thermodesulforhabdaceae</taxon>
        <taxon>Thermodesulforhabdus</taxon>
    </lineage>
</organism>
<dbReference type="InterPro" id="IPR018480">
    <property type="entry name" value="PNAcMuramoyl-5peptid_Trfase_CS"/>
</dbReference>
<evidence type="ECO:0000256" key="12">
    <source>
        <dbReference type="NCBIfam" id="TIGR00445"/>
    </source>
</evidence>
<feature type="transmembrane region" description="Helical" evidence="14">
    <location>
        <begin position="176"/>
        <end position="194"/>
    </location>
</feature>
<dbReference type="GO" id="GO:0008360">
    <property type="term" value="P:regulation of cell shape"/>
    <property type="evidence" value="ECO:0007669"/>
    <property type="project" value="UniProtKB-KW"/>
</dbReference>
<comment type="subcellular location">
    <subcellularLocation>
        <location evidence="1">Membrane</location>
        <topology evidence="1">Multi-pass membrane protein</topology>
    </subcellularLocation>
</comment>
<dbReference type="InterPro" id="IPR000715">
    <property type="entry name" value="Glycosyl_transferase_4"/>
</dbReference>
<evidence type="ECO:0000256" key="14">
    <source>
        <dbReference type="SAM" id="Phobius"/>
    </source>
</evidence>
<evidence type="ECO:0000256" key="10">
    <source>
        <dbReference type="ARBA" id="ARBA00023306"/>
    </source>
</evidence>
<evidence type="ECO:0000256" key="7">
    <source>
        <dbReference type="ARBA" id="ARBA00022984"/>
    </source>
</evidence>
<keyword evidence="7" id="KW-0573">Peptidoglycan synthesis</keyword>
<keyword evidence="4 15" id="KW-0808">Transferase</keyword>
<feature type="transmembrane region" description="Helical" evidence="14">
    <location>
        <begin position="246"/>
        <end position="263"/>
    </location>
</feature>
<keyword evidence="13" id="KW-0460">Magnesium</keyword>
<feature type="transmembrane region" description="Helical" evidence="14">
    <location>
        <begin position="73"/>
        <end position="93"/>
    </location>
</feature>
<feature type="binding site" evidence="13">
    <location>
        <position position="274"/>
    </location>
    <ligand>
        <name>Mg(2+)</name>
        <dbReference type="ChEBI" id="CHEBI:18420"/>
    </ligand>
</feature>
<evidence type="ECO:0000313" key="15">
    <source>
        <dbReference type="EMBL" id="HDL90347.1"/>
    </source>
</evidence>
<dbReference type="GO" id="GO:0071555">
    <property type="term" value="P:cell wall organization"/>
    <property type="evidence" value="ECO:0007669"/>
    <property type="project" value="UniProtKB-KW"/>
</dbReference>
<feature type="transmembrane region" description="Helical" evidence="14">
    <location>
        <begin position="138"/>
        <end position="156"/>
    </location>
</feature>
<dbReference type="NCBIfam" id="TIGR00445">
    <property type="entry name" value="mraY"/>
    <property type="match status" value="1"/>
</dbReference>
<keyword evidence="13" id="KW-0479">Metal-binding</keyword>
<proteinExistence type="inferred from homology"/>
<dbReference type="EC" id="2.7.8.13" evidence="12"/>
<dbReference type="AlphaFoldDB" id="A0A7C1AM71"/>
<evidence type="ECO:0000256" key="13">
    <source>
        <dbReference type="PIRSR" id="PIRSR600715-1"/>
    </source>
</evidence>
<comment type="cofactor">
    <cofactor evidence="13">
        <name>Mg(2+)</name>
        <dbReference type="ChEBI" id="CHEBI:18420"/>
    </cofactor>
</comment>
<feature type="transmembrane region" description="Helical" evidence="14">
    <location>
        <begin position="30"/>
        <end position="52"/>
    </location>
</feature>
<keyword evidence="8 14" id="KW-1133">Transmembrane helix</keyword>
<dbReference type="PANTHER" id="PTHR22926">
    <property type="entry name" value="PHOSPHO-N-ACETYLMURAMOYL-PENTAPEPTIDE-TRANSFERASE"/>
    <property type="match status" value="1"/>
</dbReference>
<protein>
    <recommendedName>
        <fullName evidence="12">Phospho-N-acetylmuramoyl-pentapeptide-transferase</fullName>
        <ecNumber evidence="12">2.7.8.13</ecNumber>
    </recommendedName>
</protein>
<name>A0A7C1AM71_9BACT</name>
<reference evidence="15" key="1">
    <citation type="journal article" date="2020" name="mSystems">
        <title>Genome- and Community-Level Interaction Insights into Carbon Utilization and Element Cycling Functions of Hydrothermarchaeota in Hydrothermal Sediment.</title>
        <authorList>
            <person name="Zhou Z."/>
            <person name="Liu Y."/>
            <person name="Xu W."/>
            <person name="Pan J."/>
            <person name="Luo Z.H."/>
            <person name="Li M."/>
        </authorList>
    </citation>
    <scope>NUCLEOTIDE SEQUENCE [LARGE SCALE GENOMIC DNA]</scope>
    <source>
        <strain evidence="15">HyVt-19</strain>
    </source>
</reference>
<feature type="transmembrane region" description="Helical" evidence="14">
    <location>
        <begin position="206"/>
        <end position="226"/>
    </location>
</feature>
<dbReference type="PANTHER" id="PTHR22926:SF5">
    <property type="entry name" value="PHOSPHO-N-ACETYLMURAMOYL-PENTAPEPTIDE-TRANSFERASE HOMOLOG"/>
    <property type="match status" value="1"/>
</dbReference>
<accession>A0A7C1AM71</accession>
<comment type="similarity">
    <text evidence="2">Belongs to the glycosyltransferase 4 family. MraY subfamily.</text>
</comment>
<evidence type="ECO:0000256" key="3">
    <source>
        <dbReference type="ARBA" id="ARBA00022618"/>
    </source>
</evidence>
<dbReference type="PROSITE" id="PS01348">
    <property type="entry name" value="MRAY_2"/>
    <property type="match status" value="1"/>
</dbReference>
<comment type="caution">
    <text evidence="15">The sequence shown here is derived from an EMBL/GenBank/DDBJ whole genome shotgun (WGS) entry which is preliminary data.</text>
</comment>
<keyword evidence="5 14" id="KW-0812">Transmembrane</keyword>
<gene>
    <name evidence="15" type="primary">mraY</name>
    <name evidence="15" type="ORF">ENG14_05535</name>
</gene>
<dbReference type="GO" id="GO:0046872">
    <property type="term" value="F:metal ion binding"/>
    <property type="evidence" value="ECO:0007669"/>
    <property type="project" value="UniProtKB-KW"/>
</dbReference>
<dbReference type="GO" id="GO:0051301">
    <property type="term" value="P:cell division"/>
    <property type="evidence" value="ECO:0007669"/>
    <property type="project" value="UniProtKB-KW"/>
</dbReference>
<keyword evidence="9 14" id="KW-0472">Membrane</keyword>
<evidence type="ECO:0000256" key="2">
    <source>
        <dbReference type="ARBA" id="ARBA00005583"/>
    </source>
</evidence>
<evidence type="ECO:0000256" key="9">
    <source>
        <dbReference type="ARBA" id="ARBA00023136"/>
    </source>
</evidence>
<dbReference type="EMBL" id="DQZW01000260">
    <property type="protein sequence ID" value="HDL90347.1"/>
    <property type="molecule type" value="Genomic_DNA"/>
</dbReference>
<dbReference type="GO" id="GO:0009252">
    <property type="term" value="P:peptidoglycan biosynthetic process"/>
    <property type="evidence" value="ECO:0007669"/>
    <property type="project" value="UniProtKB-UniRule"/>
</dbReference>
<dbReference type="GO" id="GO:0005886">
    <property type="term" value="C:plasma membrane"/>
    <property type="evidence" value="ECO:0007669"/>
    <property type="project" value="TreeGrafter"/>
</dbReference>
<dbReference type="CDD" id="cd06852">
    <property type="entry name" value="GT_MraY"/>
    <property type="match status" value="1"/>
</dbReference>
<keyword evidence="6" id="KW-0133">Cell shape</keyword>
<evidence type="ECO:0000256" key="4">
    <source>
        <dbReference type="ARBA" id="ARBA00022679"/>
    </source>
</evidence>
<keyword evidence="3" id="KW-0132">Cell division</keyword>
<dbReference type="GO" id="GO:0008963">
    <property type="term" value="F:phospho-N-acetylmuramoyl-pentapeptide-transferase activity"/>
    <property type="evidence" value="ECO:0007669"/>
    <property type="project" value="UniProtKB-UniRule"/>
</dbReference>
<keyword evidence="10" id="KW-0131">Cell cycle</keyword>
<evidence type="ECO:0000256" key="11">
    <source>
        <dbReference type="ARBA" id="ARBA00023316"/>
    </source>
</evidence>
<dbReference type="PROSITE" id="PS01347">
    <property type="entry name" value="MRAY_1"/>
    <property type="match status" value="1"/>
</dbReference>